<comment type="caution">
    <text evidence="2">The sequence shown here is derived from an EMBL/GenBank/DDBJ whole genome shotgun (WGS) entry which is preliminary data.</text>
</comment>
<dbReference type="EMBL" id="QGKY02001015">
    <property type="protein sequence ID" value="KAF2570089.1"/>
    <property type="molecule type" value="Genomic_DNA"/>
</dbReference>
<reference evidence="2" key="1">
    <citation type="submission" date="2019-12" db="EMBL/GenBank/DDBJ databases">
        <title>Genome sequencing and annotation of Brassica cretica.</title>
        <authorList>
            <person name="Studholme D.J."/>
            <person name="Sarris P.F."/>
        </authorList>
    </citation>
    <scope>NUCLEOTIDE SEQUENCE</scope>
    <source>
        <strain evidence="2">PFS-102/07</strain>
        <tissue evidence="2">Leaf</tissue>
    </source>
</reference>
<accession>A0A8S9IJX7</accession>
<evidence type="ECO:0000256" key="1">
    <source>
        <dbReference type="SAM" id="MobiDB-lite"/>
    </source>
</evidence>
<feature type="region of interest" description="Disordered" evidence="1">
    <location>
        <begin position="282"/>
        <end position="307"/>
    </location>
</feature>
<dbReference type="AlphaFoldDB" id="A0A8S9IJX7"/>
<name>A0A8S9IJX7_BRACR</name>
<protein>
    <submittedName>
        <fullName evidence="2">Uncharacterized protein</fullName>
    </submittedName>
</protein>
<organism evidence="2">
    <name type="scientific">Brassica cretica</name>
    <name type="common">Mustard</name>
    <dbReference type="NCBI Taxonomy" id="69181"/>
    <lineage>
        <taxon>Eukaryota</taxon>
        <taxon>Viridiplantae</taxon>
        <taxon>Streptophyta</taxon>
        <taxon>Embryophyta</taxon>
        <taxon>Tracheophyta</taxon>
        <taxon>Spermatophyta</taxon>
        <taxon>Magnoliopsida</taxon>
        <taxon>eudicotyledons</taxon>
        <taxon>Gunneridae</taxon>
        <taxon>Pentapetalae</taxon>
        <taxon>rosids</taxon>
        <taxon>malvids</taxon>
        <taxon>Brassicales</taxon>
        <taxon>Brassicaceae</taxon>
        <taxon>Brassiceae</taxon>
        <taxon>Brassica</taxon>
    </lineage>
</organism>
<sequence length="307" mass="34187">MLHYADDPPGHASLHCCPEHVLKVQPCLAVQYRSMSEMECRSMSGEGYRSTEGLCCRSTWVSENRSTELVSGSTVVEQNRATRKCCCRSIGSALPYGSCVPNLQDLVRISVGIPCCFWMRIKLWLYSINSMAVKTRNQQEPKIVEVGFEVGTRNRQEPTTVEPGAILPRRGVSSRVNHGSGEKKLFLSPRWLGLGAFQGIHGFIGCELVDEDGPLGAKPCLGGFRVDELWSWTSWTPFFRSYVLEYFLFLSDLGRFPLVQAGYIIKGRFSFILRKDKSLGLEAGGWRQGPRPGGRDPDPGEGTQTRG</sequence>
<proteinExistence type="predicted"/>
<gene>
    <name evidence="2" type="ORF">F2Q70_00003875</name>
</gene>
<evidence type="ECO:0000313" key="2">
    <source>
        <dbReference type="EMBL" id="KAF2570089.1"/>
    </source>
</evidence>